<evidence type="ECO:0000313" key="2">
    <source>
        <dbReference type="Proteomes" id="UP001239213"/>
    </source>
</evidence>
<dbReference type="AlphaFoldDB" id="A0AAI9XSB2"/>
<accession>A0AAI9XSB2</accession>
<sequence>MPCFGCFDLPAGRLDIALLRKLELWTATPRRPRSQKQFLSSGNTALRTPNIYGRKPRSDRNREDKMILGLVVFCGYTLPGGIDLWMAQSLVGQLLRLCGPICFAKDETLLTRGRSESSTDYCSNVVNEYNVEIFESFILGKLMTLFKEQTDLAKNQKKAPFLIVVTDPSKFGDFRISEAAKKLGLGVKALSYFETTNSGASLDITTILTRGSNGRRERSHSVGELQVAIPSRIVYLALLHFSTYILKRPRSLSYIYHLKVYVGLVS</sequence>
<evidence type="ECO:0000313" key="1">
    <source>
        <dbReference type="EMBL" id="KAK1461931.1"/>
    </source>
</evidence>
<name>A0AAI9XSB2_9PEZI</name>
<organism evidence="1 2">
    <name type="scientific">Colletotrichum cuscutae</name>
    <dbReference type="NCBI Taxonomy" id="1209917"/>
    <lineage>
        <taxon>Eukaryota</taxon>
        <taxon>Fungi</taxon>
        <taxon>Dikarya</taxon>
        <taxon>Ascomycota</taxon>
        <taxon>Pezizomycotina</taxon>
        <taxon>Sordariomycetes</taxon>
        <taxon>Hypocreomycetidae</taxon>
        <taxon>Glomerellales</taxon>
        <taxon>Glomerellaceae</taxon>
        <taxon>Colletotrichum</taxon>
        <taxon>Colletotrichum acutatum species complex</taxon>
    </lineage>
</organism>
<protein>
    <submittedName>
        <fullName evidence="1">Uncharacterized protein</fullName>
    </submittedName>
</protein>
<reference evidence="1" key="1">
    <citation type="submission" date="2016-11" db="EMBL/GenBank/DDBJ databases">
        <title>The genome sequence of Colletotrichum cuscutae.</title>
        <authorList>
            <person name="Baroncelli R."/>
        </authorList>
    </citation>
    <scope>NUCLEOTIDE SEQUENCE</scope>
    <source>
        <strain evidence="1">IMI 304802</strain>
    </source>
</reference>
<dbReference type="EMBL" id="MPDP01000271">
    <property type="protein sequence ID" value="KAK1461931.1"/>
    <property type="molecule type" value="Genomic_DNA"/>
</dbReference>
<gene>
    <name evidence="1" type="ORF">CCUS01_01521</name>
</gene>
<keyword evidence="2" id="KW-1185">Reference proteome</keyword>
<dbReference type="Proteomes" id="UP001239213">
    <property type="component" value="Unassembled WGS sequence"/>
</dbReference>
<comment type="caution">
    <text evidence="1">The sequence shown here is derived from an EMBL/GenBank/DDBJ whole genome shotgun (WGS) entry which is preliminary data.</text>
</comment>
<proteinExistence type="predicted"/>